<protein>
    <recommendedName>
        <fullName evidence="3">SbsA Ig-like domain-containing protein</fullName>
    </recommendedName>
</protein>
<feature type="signal peptide" evidence="2">
    <location>
        <begin position="1"/>
        <end position="32"/>
    </location>
</feature>
<dbReference type="Gene3D" id="2.60.40.1220">
    <property type="match status" value="1"/>
</dbReference>
<gene>
    <name evidence="4" type="ORF">C3B64_12335</name>
</gene>
<accession>A0AAU8YWP7</accession>
<feature type="chain" id="PRO_5043571897" description="SbsA Ig-like domain-containing protein" evidence="2">
    <location>
        <begin position="33"/>
        <end position="294"/>
    </location>
</feature>
<dbReference type="EMBL" id="CP027776">
    <property type="protein sequence ID" value="AVP64998.1"/>
    <property type="molecule type" value="Genomic_DNA"/>
</dbReference>
<evidence type="ECO:0000256" key="2">
    <source>
        <dbReference type="SAM" id="SignalP"/>
    </source>
</evidence>
<organism evidence="4 5">
    <name type="scientific">Clostridium botulinum</name>
    <dbReference type="NCBI Taxonomy" id="1491"/>
    <lineage>
        <taxon>Bacteria</taxon>
        <taxon>Bacillati</taxon>
        <taxon>Bacillota</taxon>
        <taxon>Clostridia</taxon>
        <taxon>Eubacteriales</taxon>
        <taxon>Clostridiaceae</taxon>
        <taxon>Clostridium</taxon>
    </lineage>
</organism>
<dbReference type="InterPro" id="IPR014755">
    <property type="entry name" value="Cu-Rt/internalin_Ig-like"/>
</dbReference>
<feature type="domain" description="SbsA Ig-like" evidence="3">
    <location>
        <begin position="172"/>
        <end position="264"/>
    </location>
</feature>
<sequence length="294" mass="33005">MKKLKKLFITTSASFLFILSFFLFFTKSNVQAYDDPFIGNIEIVSYSYDGFYPRFQSTKPYKDFYDVSFDSSNSKRGNVYIRVIQKGSGGNRNIVIDNNDGNFVNAKSSDISTDLLTSGGILKGYDEVFKITDLKTGYHNIKRLGFNKNMSGNPIVQDSIKVRVSEHNKFPTKSNVPVNKTFSIKFNRPVKIDSSTKDLVKVLDSNNREVPISISLGSDPNYLEVHAPSNNYLPNSNYTLQILPGLKATDGKELFIATTMNFNTNNSLSNSSKSLLSRSIHTLDKTPDLTLNFD</sequence>
<dbReference type="AlphaFoldDB" id="A0AAU8YWP7"/>
<evidence type="ECO:0000259" key="3">
    <source>
        <dbReference type="Pfam" id="PF13205"/>
    </source>
</evidence>
<dbReference type="Proteomes" id="UP000238070">
    <property type="component" value="Chromosome"/>
</dbReference>
<dbReference type="Pfam" id="PF13205">
    <property type="entry name" value="Big_5"/>
    <property type="match status" value="1"/>
</dbReference>
<reference evidence="4 5" key="1">
    <citation type="submission" date="2018-01" db="EMBL/GenBank/DDBJ databases">
        <title>Genetic Diversity of Clostridium botulinum in seafood.</title>
        <authorList>
            <person name="Athira V."/>
            <person name="Arun Jyothi P.V."/>
            <person name="Lalitha K.V."/>
            <person name="Joseph T.C."/>
        </authorList>
    </citation>
    <scope>NUCLEOTIDE SEQUENCE [LARGE SCALE GENOMIC DNA]</scope>
    <source>
        <strain evidence="4 5">Mfbjulcb5</strain>
    </source>
</reference>
<keyword evidence="1 2" id="KW-0732">Signal</keyword>
<evidence type="ECO:0000256" key="1">
    <source>
        <dbReference type="ARBA" id="ARBA00022729"/>
    </source>
</evidence>
<name>A0AAU8YWP7_CLOBO</name>
<dbReference type="InterPro" id="IPR032812">
    <property type="entry name" value="SbsA_Ig"/>
</dbReference>
<evidence type="ECO:0000313" key="4">
    <source>
        <dbReference type="EMBL" id="AVP64998.1"/>
    </source>
</evidence>
<evidence type="ECO:0000313" key="5">
    <source>
        <dbReference type="Proteomes" id="UP000238070"/>
    </source>
</evidence>
<proteinExistence type="predicted"/>